<dbReference type="EMBL" id="FOLQ01000002">
    <property type="protein sequence ID" value="SFC66630.1"/>
    <property type="molecule type" value="Genomic_DNA"/>
</dbReference>
<organism evidence="1 2">
    <name type="scientific">Spirosoma endophyticum</name>
    <dbReference type="NCBI Taxonomy" id="662367"/>
    <lineage>
        <taxon>Bacteria</taxon>
        <taxon>Pseudomonadati</taxon>
        <taxon>Bacteroidota</taxon>
        <taxon>Cytophagia</taxon>
        <taxon>Cytophagales</taxon>
        <taxon>Cytophagaceae</taxon>
        <taxon>Spirosoma</taxon>
    </lineage>
</organism>
<dbReference type="AlphaFoldDB" id="A0A1I1LAS4"/>
<dbReference type="RefSeq" id="WP_143100638.1">
    <property type="nucleotide sequence ID" value="NZ_FOLQ01000002.1"/>
</dbReference>
<name>A0A1I1LAS4_9BACT</name>
<gene>
    <name evidence="1" type="ORF">SAMN05216167_102101</name>
</gene>
<accession>A0A1I1LAS4</accession>
<reference evidence="1 2" key="1">
    <citation type="submission" date="2016-10" db="EMBL/GenBank/DDBJ databases">
        <authorList>
            <person name="de Groot N.N."/>
        </authorList>
    </citation>
    <scope>NUCLEOTIDE SEQUENCE [LARGE SCALE GENOMIC DNA]</scope>
    <source>
        <strain evidence="1 2">DSM 26130</strain>
    </source>
</reference>
<evidence type="ECO:0000313" key="1">
    <source>
        <dbReference type="EMBL" id="SFC66630.1"/>
    </source>
</evidence>
<dbReference type="Proteomes" id="UP000198598">
    <property type="component" value="Unassembled WGS sequence"/>
</dbReference>
<sequence length="259" mass="27898">MPPTIDMLERAAEALAEVSLQSFTATPASIRPFGSSSQLKWKIQRPTGSIVRLFLQGATVSTTGTRSVSPDQTTVYRIVAKASTLQRILGSVTVNVDTSACLSSSIPESTIQQTVRDTITTQLPSNDQLSQRSPATVEVATNGITVKLRLQAAINNFADPDINVDFRFTLGVASGQAVVTIASFNTDVSWPWWVTVVTIGVSQIIEEIVANRIEKGIRPVLQTRLKALVDAQLAALPATHRLHALSTSTDQINFTVCPI</sequence>
<protein>
    <submittedName>
        <fullName evidence="1">Uncharacterized protein</fullName>
    </submittedName>
</protein>
<evidence type="ECO:0000313" key="2">
    <source>
        <dbReference type="Proteomes" id="UP000198598"/>
    </source>
</evidence>
<proteinExistence type="predicted"/>
<keyword evidence="2" id="KW-1185">Reference proteome</keyword>